<dbReference type="SMART" id="SM00324">
    <property type="entry name" value="RhoGAP"/>
    <property type="match status" value="1"/>
</dbReference>
<dbReference type="Gene3D" id="3.30.60.20">
    <property type="match status" value="1"/>
</dbReference>
<dbReference type="Proteomes" id="UP000887566">
    <property type="component" value="Unplaced"/>
</dbReference>
<evidence type="ECO:0000313" key="8">
    <source>
        <dbReference type="WBParaSite" id="PSAMB.scaffold5864size10716.g27448.t1"/>
    </source>
</evidence>
<keyword evidence="7" id="KW-1185">Reference proteome</keyword>
<dbReference type="InterPro" id="IPR008936">
    <property type="entry name" value="Rho_GTPase_activation_prot"/>
</dbReference>
<evidence type="ECO:0000256" key="4">
    <source>
        <dbReference type="SAM" id="MobiDB-lite"/>
    </source>
</evidence>
<keyword evidence="1" id="KW-0343">GTPase activation</keyword>
<keyword evidence="3" id="KW-0862">Zinc</keyword>
<dbReference type="SUPFAM" id="SSF57889">
    <property type="entry name" value="Cysteine-rich domain"/>
    <property type="match status" value="1"/>
</dbReference>
<feature type="domain" description="Rho-GAP" evidence="6">
    <location>
        <begin position="246"/>
        <end position="457"/>
    </location>
</feature>
<dbReference type="InterPro" id="IPR046349">
    <property type="entry name" value="C1-like_sf"/>
</dbReference>
<proteinExistence type="predicted"/>
<dbReference type="CDD" id="cd20816">
    <property type="entry name" value="C1_GMIP-like"/>
    <property type="match status" value="1"/>
</dbReference>
<evidence type="ECO:0000256" key="3">
    <source>
        <dbReference type="ARBA" id="ARBA00022833"/>
    </source>
</evidence>
<name>A0A914WY40_9BILA</name>
<dbReference type="InterPro" id="IPR002219">
    <property type="entry name" value="PKC_DAG/PE"/>
</dbReference>
<evidence type="ECO:0000313" key="7">
    <source>
        <dbReference type="Proteomes" id="UP000887566"/>
    </source>
</evidence>
<protein>
    <submittedName>
        <fullName evidence="8">Uncharacterized protein</fullName>
    </submittedName>
</protein>
<dbReference type="Gene3D" id="1.10.555.10">
    <property type="entry name" value="Rho GTPase activation protein"/>
    <property type="match status" value="1"/>
</dbReference>
<dbReference type="PANTHER" id="PTHR15228:SF25">
    <property type="entry name" value="F-BAR DOMAIN-CONTAINING PROTEIN"/>
    <property type="match status" value="1"/>
</dbReference>
<feature type="compositionally biased region" description="Polar residues" evidence="4">
    <location>
        <begin position="169"/>
        <end position="178"/>
    </location>
</feature>
<reference evidence="8" key="1">
    <citation type="submission" date="2022-11" db="UniProtKB">
        <authorList>
            <consortium name="WormBaseParasite"/>
        </authorList>
    </citation>
    <scope>IDENTIFICATION</scope>
</reference>
<accession>A0A914WY40</accession>
<sequence length="509" mass="56046">MNGTALEVALIRQAIAASVRRLIAPSPTSSALPGTTYKSIIANVIRRRRPLSTSTPQAAVPPCSSLRLPLAPPPPIHLHAALLESAAPVPLLLHCAVALRKAHDVLTTETIFPIQRSTVENPDKSLSDEDLPGDGSLSVREHRRNAIGPVDHQVGINDTPPRTHARPGRTNSEASTLSDAARSHRLHRTRQPAKCSHCDALSLLSTVTCAQCGMNWHKSCLPRIVFRCGSQRALTNAARRMSVFGVPLKGHLDDNHRTVPLILERCVDELERRGTRVKGLYRTCGVKSKIEQICEIFERSTDVDLSDVHPTNIASVVKLYLRQLPDPLMTQALYSDWIEFGQQCAKEKEQQQEVETFHCQVVGRARHLLSRLVSQNVETLKFLMLHLHRLTWFEVDNLMTAANIGAVISPSLMWSNQGDFSPTAGGGGIDPARALMKDAHIQGRVVELLVKCAYVSTLVPLPSHYWCCFGLSIGEGKEDGGVPEVFLLARESMVDVGFYILFMLVLVIC</sequence>
<dbReference type="SUPFAM" id="SSF48350">
    <property type="entry name" value="GTPase activation domain, GAP"/>
    <property type="match status" value="1"/>
</dbReference>
<dbReference type="GO" id="GO:0046872">
    <property type="term" value="F:metal ion binding"/>
    <property type="evidence" value="ECO:0007669"/>
    <property type="project" value="UniProtKB-KW"/>
</dbReference>
<dbReference type="GO" id="GO:0005096">
    <property type="term" value="F:GTPase activator activity"/>
    <property type="evidence" value="ECO:0007669"/>
    <property type="project" value="UniProtKB-KW"/>
</dbReference>
<dbReference type="AlphaFoldDB" id="A0A914WY40"/>
<organism evidence="7 8">
    <name type="scientific">Plectus sambesii</name>
    <dbReference type="NCBI Taxonomy" id="2011161"/>
    <lineage>
        <taxon>Eukaryota</taxon>
        <taxon>Metazoa</taxon>
        <taxon>Ecdysozoa</taxon>
        <taxon>Nematoda</taxon>
        <taxon>Chromadorea</taxon>
        <taxon>Plectida</taxon>
        <taxon>Plectina</taxon>
        <taxon>Plectoidea</taxon>
        <taxon>Plectidae</taxon>
        <taxon>Plectus</taxon>
    </lineage>
</organism>
<dbReference type="InterPro" id="IPR000198">
    <property type="entry name" value="RhoGAP_dom"/>
</dbReference>
<dbReference type="GO" id="GO:0051056">
    <property type="term" value="P:regulation of small GTPase mediated signal transduction"/>
    <property type="evidence" value="ECO:0007669"/>
    <property type="project" value="UniProtKB-ARBA"/>
</dbReference>
<evidence type="ECO:0000259" key="5">
    <source>
        <dbReference type="PROSITE" id="PS50081"/>
    </source>
</evidence>
<dbReference type="PANTHER" id="PTHR15228">
    <property type="entry name" value="SPERMATHECAL PHYSIOLOGY VARIANT"/>
    <property type="match status" value="1"/>
</dbReference>
<evidence type="ECO:0000256" key="1">
    <source>
        <dbReference type="ARBA" id="ARBA00022468"/>
    </source>
</evidence>
<keyword evidence="2" id="KW-0479">Metal-binding</keyword>
<dbReference type="GO" id="GO:0007165">
    <property type="term" value="P:signal transduction"/>
    <property type="evidence" value="ECO:0007669"/>
    <property type="project" value="InterPro"/>
</dbReference>
<dbReference type="InterPro" id="IPR051025">
    <property type="entry name" value="RhoGAP"/>
</dbReference>
<dbReference type="WBParaSite" id="PSAMB.scaffold5864size10716.g27448.t1">
    <property type="protein sequence ID" value="PSAMB.scaffold5864size10716.g27448.t1"/>
    <property type="gene ID" value="PSAMB.scaffold5864size10716.g27448"/>
</dbReference>
<feature type="region of interest" description="Disordered" evidence="4">
    <location>
        <begin position="145"/>
        <end position="185"/>
    </location>
</feature>
<evidence type="ECO:0000256" key="2">
    <source>
        <dbReference type="ARBA" id="ARBA00022723"/>
    </source>
</evidence>
<evidence type="ECO:0000259" key="6">
    <source>
        <dbReference type="PROSITE" id="PS50238"/>
    </source>
</evidence>
<dbReference type="SMART" id="SM00109">
    <property type="entry name" value="C1"/>
    <property type="match status" value="1"/>
</dbReference>
<feature type="domain" description="Phorbol-ester/DAG-type" evidence="5">
    <location>
        <begin position="183"/>
        <end position="228"/>
    </location>
</feature>
<dbReference type="Pfam" id="PF00620">
    <property type="entry name" value="RhoGAP"/>
    <property type="match status" value="1"/>
</dbReference>
<dbReference type="Pfam" id="PF00130">
    <property type="entry name" value="C1_1"/>
    <property type="match status" value="1"/>
</dbReference>
<dbReference type="PROSITE" id="PS50081">
    <property type="entry name" value="ZF_DAG_PE_2"/>
    <property type="match status" value="1"/>
</dbReference>
<dbReference type="PROSITE" id="PS50238">
    <property type="entry name" value="RHOGAP"/>
    <property type="match status" value="1"/>
</dbReference>